<proteinExistence type="predicted"/>
<evidence type="ECO:0000256" key="1">
    <source>
        <dbReference type="SAM" id="MobiDB-lite"/>
    </source>
</evidence>
<protein>
    <submittedName>
        <fullName evidence="2">Uncharacterized protein</fullName>
    </submittedName>
</protein>
<dbReference type="Proteomes" id="UP000326396">
    <property type="component" value="Linkage Group LG1"/>
</dbReference>
<name>A0A5N6Q1Y9_9ASTR</name>
<dbReference type="OrthoDB" id="10492841at2759"/>
<reference evidence="2 3" key="1">
    <citation type="submission" date="2019-05" db="EMBL/GenBank/DDBJ databases">
        <title>Mikania micrantha, genome provides insights into the molecular mechanism of rapid growth.</title>
        <authorList>
            <person name="Liu B."/>
        </authorList>
    </citation>
    <scope>NUCLEOTIDE SEQUENCE [LARGE SCALE GENOMIC DNA]</scope>
    <source>
        <strain evidence="2">NLD-2019</strain>
        <tissue evidence="2">Leaf</tissue>
    </source>
</reference>
<dbReference type="AlphaFoldDB" id="A0A5N6Q1Y9"/>
<accession>A0A5N6Q1Y9</accession>
<comment type="caution">
    <text evidence="2">The sequence shown here is derived from an EMBL/GenBank/DDBJ whole genome shotgun (WGS) entry which is preliminary data.</text>
</comment>
<evidence type="ECO:0000313" key="2">
    <source>
        <dbReference type="EMBL" id="KAD7478609.1"/>
    </source>
</evidence>
<sequence length="107" mass="12268">MERLSSYYSTSSSERRPSGASVDRILSRQRFLMSYKFSTTSEERKVIQKTKETMVKKKHYLQKKVTKVFSSAVEAVKAKCARLHMSGIGPLKFRAKHQHLENVKGTA</sequence>
<organism evidence="2 3">
    <name type="scientific">Mikania micrantha</name>
    <name type="common">bitter vine</name>
    <dbReference type="NCBI Taxonomy" id="192012"/>
    <lineage>
        <taxon>Eukaryota</taxon>
        <taxon>Viridiplantae</taxon>
        <taxon>Streptophyta</taxon>
        <taxon>Embryophyta</taxon>
        <taxon>Tracheophyta</taxon>
        <taxon>Spermatophyta</taxon>
        <taxon>Magnoliopsida</taxon>
        <taxon>eudicotyledons</taxon>
        <taxon>Gunneridae</taxon>
        <taxon>Pentapetalae</taxon>
        <taxon>asterids</taxon>
        <taxon>campanulids</taxon>
        <taxon>Asterales</taxon>
        <taxon>Asteraceae</taxon>
        <taxon>Asteroideae</taxon>
        <taxon>Heliantheae alliance</taxon>
        <taxon>Eupatorieae</taxon>
        <taxon>Mikania</taxon>
    </lineage>
</organism>
<evidence type="ECO:0000313" key="3">
    <source>
        <dbReference type="Proteomes" id="UP000326396"/>
    </source>
</evidence>
<gene>
    <name evidence="2" type="ORF">E3N88_01745</name>
</gene>
<dbReference type="EMBL" id="SZYD01000001">
    <property type="protein sequence ID" value="KAD7478609.1"/>
    <property type="molecule type" value="Genomic_DNA"/>
</dbReference>
<feature type="region of interest" description="Disordered" evidence="1">
    <location>
        <begin position="1"/>
        <end position="21"/>
    </location>
</feature>
<keyword evidence="3" id="KW-1185">Reference proteome</keyword>
<feature type="compositionally biased region" description="Low complexity" evidence="1">
    <location>
        <begin position="1"/>
        <end position="12"/>
    </location>
</feature>